<evidence type="ECO:0000313" key="2">
    <source>
        <dbReference type="EMBL" id="MEK9499395.1"/>
    </source>
</evidence>
<dbReference type="InterPro" id="IPR036388">
    <property type="entry name" value="WH-like_DNA-bd_sf"/>
</dbReference>
<proteinExistence type="predicted"/>
<dbReference type="Pfam" id="PF03551">
    <property type="entry name" value="PadR"/>
    <property type="match status" value="1"/>
</dbReference>
<name>A0ABU9E3T6_9BACT</name>
<evidence type="ECO:0000259" key="1">
    <source>
        <dbReference type="Pfam" id="PF03551"/>
    </source>
</evidence>
<dbReference type="PANTHER" id="PTHR33169">
    <property type="entry name" value="PADR-FAMILY TRANSCRIPTIONAL REGULATOR"/>
    <property type="match status" value="1"/>
</dbReference>
<dbReference type="PANTHER" id="PTHR33169:SF14">
    <property type="entry name" value="TRANSCRIPTIONAL REGULATOR RV3488"/>
    <property type="match status" value="1"/>
</dbReference>
<evidence type="ECO:0000313" key="3">
    <source>
        <dbReference type="Proteomes" id="UP001484239"/>
    </source>
</evidence>
<dbReference type="InterPro" id="IPR005149">
    <property type="entry name" value="Tscrpt_reg_PadR_N"/>
</dbReference>
<dbReference type="SUPFAM" id="SSF46785">
    <property type="entry name" value="Winged helix' DNA-binding domain"/>
    <property type="match status" value="1"/>
</dbReference>
<dbReference type="InterPro" id="IPR052509">
    <property type="entry name" value="Metal_resp_DNA-bind_regulator"/>
</dbReference>
<protein>
    <submittedName>
        <fullName evidence="2">PadR family transcriptional regulator</fullName>
    </submittedName>
</protein>
<dbReference type="Gene3D" id="1.10.10.10">
    <property type="entry name" value="Winged helix-like DNA-binding domain superfamily/Winged helix DNA-binding domain"/>
    <property type="match status" value="1"/>
</dbReference>
<dbReference type="Proteomes" id="UP001484239">
    <property type="component" value="Unassembled WGS sequence"/>
</dbReference>
<organism evidence="2 3">
    <name type="scientific">Gaopeijia maritima</name>
    <dbReference type="NCBI Taxonomy" id="3119007"/>
    <lineage>
        <taxon>Bacteria</taxon>
        <taxon>Pseudomonadati</taxon>
        <taxon>Gemmatimonadota</taxon>
        <taxon>Longimicrobiia</taxon>
        <taxon>Gaopeijiales</taxon>
        <taxon>Gaopeijiaceae</taxon>
        <taxon>Gaopeijia</taxon>
    </lineage>
</organism>
<dbReference type="NCBIfam" id="TIGR03433">
    <property type="entry name" value="padR_acidobact"/>
    <property type="match status" value="1"/>
</dbReference>
<sequence length="114" mass="12609">MADSLNLLKGTVDVLILRALEAGPLHGYGVAEWIESVTDGTLLLEEGTLYPALHRLQRKGMVEGEWGVSDNNRRARFYRLTAAGRCRLSRDTEEWVRYARAVGRALGVPGEGGR</sequence>
<keyword evidence="3" id="KW-1185">Reference proteome</keyword>
<gene>
    <name evidence="2" type="ORF">WI372_00195</name>
</gene>
<dbReference type="EMBL" id="JBBHLI010000001">
    <property type="protein sequence ID" value="MEK9499395.1"/>
    <property type="molecule type" value="Genomic_DNA"/>
</dbReference>
<dbReference type="RefSeq" id="WP_405276055.1">
    <property type="nucleotide sequence ID" value="NZ_JBBHLI010000001.1"/>
</dbReference>
<reference evidence="2 3" key="1">
    <citation type="submission" date="2024-02" db="EMBL/GenBank/DDBJ databases">
        <title>A novel Gemmatimonadota bacterium.</title>
        <authorList>
            <person name="Du Z.-J."/>
            <person name="Ye Y.-Q."/>
        </authorList>
    </citation>
    <scope>NUCLEOTIDE SEQUENCE [LARGE SCALE GENOMIC DNA]</scope>
    <source>
        <strain evidence="2 3">DH-20</strain>
    </source>
</reference>
<dbReference type="InterPro" id="IPR017799">
    <property type="entry name" value="Tscrpt_reg_PadR_acidobac-type"/>
</dbReference>
<comment type="caution">
    <text evidence="2">The sequence shown here is derived from an EMBL/GenBank/DDBJ whole genome shotgun (WGS) entry which is preliminary data.</text>
</comment>
<accession>A0ABU9E3T6</accession>
<dbReference type="InterPro" id="IPR036390">
    <property type="entry name" value="WH_DNA-bd_sf"/>
</dbReference>
<feature type="domain" description="Transcription regulator PadR N-terminal" evidence="1">
    <location>
        <begin position="16"/>
        <end position="89"/>
    </location>
</feature>